<dbReference type="CDD" id="cd13538">
    <property type="entry name" value="PBP2_ModA_like_1"/>
    <property type="match status" value="1"/>
</dbReference>
<evidence type="ECO:0000313" key="4">
    <source>
        <dbReference type="EMBL" id="MEU9580545.1"/>
    </source>
</evidence>
<dbReference type="EMBL" id="JBEZNA010000078">
    <property type="protein sequence ID" value="MEU9580545.1"/>
    <property type="molecule type" value="Genomic_DNA"/>
</dbReference>
<evidence type="ECO:0000256" key="1">
    <source>
        <dbReference type="ARBA" id="ARBA00009175"/>
    </source>
</evidence>
<dbReference type="Gene3D" id="3.40.190.10">
    <property type="entry name" value="Periplasmic binding protein-like II"/>
    <property type="match status" value="2"/>
</dbReference>
<comment type="similarity">
    <text evidence="1">Belongs to the bacterial solute-binding protein ModA family.</text>
</comment>
<evidence type="ECO:0000256" key="3">
    <source>
        <dbReference type="ARBA" id="ARBA00022729"/>
    </source>
</evidence>
<proteinExistence type="inferred from homology"/>
<keyword evidence="3" id="KW-0732">Signal</keyword>
<dbReference type="InterPro" id="IPR050682">
    <property type="entry name" value="ModA/WtpA"/>
</dbReference>
<dbReference type="NCBIfam" id="TIGR01256">
    <property type="entry name" value="modA"/>
    <property type="match status" value="1"/>
</dbReference>
<accession>A0ABV3EWF9</accession>
<comment type="caution">
    <text evidence="4">The sequence shown here is derived from an EMBL/GenBank/DDBJ whole genome shotgun (WGS) entry which is preliminary data.</text>
</comment>
<name>A0ABV3EWF9_9ACTN</name>
<dbReference type="Pfam" id="PF13531">
    <property type="entry name" value="SBP_bac_11"/>
    <property type="match status" value="1"/>
</dbReference>
<reference evidence="4 5" key="1">
    <citation type="submission" date="2024-06" db="EMBL/GenBank/DDBJ databases">
        <title>The Natural Products Discovery Center: Release of the First 8490 Sequenced Strains for Exploring Actinobacteria Biosynthetic Diversity.</title>
        <authorList>
            <person name="Kalkreuter E."/>
            <person name="Kautsar S.A."/>
            <person name="Yang D."/>
            <person name="Bader C.D."/>
            <person name="Teijaro C.N."/>
            <person name="Fluegel L."/>
            <person name="Davis C.M."/>
            <person name="Simpson J.R."/>
            <person name="Lauterbach L."/>
            <person name="Steele A.D."/>
            <person name="Gui C."/>
            <person name="Meng S."/>
            <person name="Li G."/>
            <person name="Viehrig K."/>
            <person name="Ye F."/>
            <person name="Su P."/>
            <person name="Kiefer A.F."/>
            <person name="Nichols A."/>
            <person name="Cepeda A.J."/>
            <person name="Yan W."/>
            <person name="Fan B."/>
            <person name="Jiang Y."/>
            <person name="Adhikari A."/>
            <person name="Zheng C.-J."/>
            <person name="Schuster L."/>
            <person name="Cowan T.M."/>
            <person name="Smanski M.J."/>
            <person name="Chevrette M.G."/>
            <person name="De Carvalho L.P.S."/>
            <person name="Shen B."/>
        </authorList>
    </citation>
    <scope>NUCLEOTIDE SEQUENCE [LARGE SCALE GENOMIC DNA]</scope>
    <source>
        <strain evidence="4 5">NPDC048117</strain>
    </source>
</reference>
<dbReference type="SUPFAM" id="SSF53850">
    <property type="entry name" value="Periplasmic binding protein-like II"/>
    <property type="match status" value="1"/>
</dbReference>
<dbReference type="Proteomes" id="UP001551584">
    <property type="component" value="Unassembled WGS sequence"/>
</dbReference>
<keyword evidence="5" id="KW-1185">Reference proteome</keyword>
<evidence type="ECO:0000313" key="5">
    <source>
        <dbReference type="Proteomes" id="UP001551584"/>
    </source>
</evidence>
<dbReference type="PANTHER" id="PTHR30632:SF0">
    <property type="entry name" value="SULFATE-BINDING PROTEIN"/>
    <property type="match status" value="1"/>
</dbReference>
<protein>
    <submittedName>
        <fullName evidence="4">Molybdate ABC transporter substrate-binding protein</fullName>
    </submittedName>
</protein>
<dbReference type="PANTHER" id="PTHR30632">
    <property type="entry name" value="MOLYBDATE-BINDING PERIPLASMIC PROTEIN"/>
    <property type="match status" value="1"/>
</dbReference>
<keyword evidence="2" id="KW-0479">Metal-binding</keyword>
<gene>
    <name evidence="4" type="primary">modA</name>
    <name evidence="4" type="ORF">AB0D95_25325</name>
</gene>
<evidence type="ECO:0000256" key="2">
    <source>
        <dbReference type="ARBA" id="ARBA00022723"/>
    </source>
</evidence>
<dbReference type="InterPro" id="IPR005950">
    <property type="entry name" value="ModA"/>
</dbReference>
<organism evidence="4 5">
    <name type="scientific">Streptomyces chilikensis</name>
    <dbReference type="NCBI Taxonomy" id="1194079"/>
    <lineage>
        <taxon>Bacteria</taxon>
        <taxon>Bacillati</taxon>
        <taxon>Actinomycetota</taxon>
        <taxon>Actinomycetes</taxon>
        <taxon>Kitasatosporales</taxon>
        <taxon>Streptomycetaceae</taxon>
        <taxon>Streptomyces</taxon>
    </lineage>
</organism>
<dbReference type="PIRSF" id="PIRSF004846">
    <property type="entry name" value="ModA"/>
    <property type="match status" value="1"/>
</dbReference>
<sequence length="245" mass="25488">MLAAVTVLSGCAGQEPDPTVTVFAAASLRESFTTLGEEFEDRHPGTEVEFSFGGSDTLAAGITGGAPADVFASADEATMARVTRAGGTSGEPEVFARNRLQIVTLPGNPHRVRSLGDLDRPELKVVLCDSSVPCGAASRAVLGTARVRLSPVSYEQDVKSALTKVRLKEADAALVYATDVRAAGDTVTGVEFPEADTALNSYPIAVLDDAPQPERAGEFVAFVRSAEGRRVLRAAGFLEPAPGAP</sequence>